<dbReference type="AlphaFoldDB" id="A0A9X5GS05"/>
<dbReference type="RefSeq" id="WP_160559772.1">
    <property type="nucleotide sequence ID" value="NZ_QZDT01000011.1"/>
</dbReference>
<name>A0A9X5GS05_9FIRM</name>
<dbReference type="SUPFAM" id="SSF53335">
    <property type="entry name" value="S-adenosyl-L-methionine-dependent methyltransferases"/>
    <property type="match status" value="1"/>
</dbReference>
<dbReference type="EMBL" id="QZDT01000011">
    <property type="protein sequence ID" value="NBJ92681.1"/>
    <property type="molecule type" value="Genomic_DNA"/>
</dbReference>
<proteinExistence type="predicted"/>
<sequence length="240" mass="27701">MKKLIRRLKGALKRIYYKLNPQHKQILLIRDVVLDLQRRISVLEDRSTLQTRGGAKDGWCLDKLFMASEQMVYRYLYLLRYIKENDSVLDVESGYGTGADLLSQYGPIDNCLCLNSIDYYTRAGKMYYGSDYVTFQTGTIDGIQSKFCVIIAFDENKTILMDEKDFEKMCGLLEFDGILAVAIDIEDKSSKPFLTQPEKFGLTIENEFYQNNGDAELMDSCCGKAVWVVYYRKNGQRNCF</sequence>
<evidence type="ECO:0000313" key="1">
    <source>
        <dbReference type="EMBL" id="NBJ92681.1"/>
    </source>
</evidence>
<accession>A0A9X5GS05</accession>
<gene>
    <name evidence="1" type="ORF">D5281_08760</name>
</gene>
<protein>
    <submittedName>
        <fullName evidence="1">Uncharacterized protein</fullName>
    </submittedName>
</protein>
<dbReference type="Proteomes" id="UP001154420">
    <property type="component" value="Unassembled WGS sequence"/>
</dbReference>
<reference evidence="1" key="1">
    <citation type="submission" date="2018-09" db="EMBL/GenBank/DDBJ databases">
        <title>Murine metabolic-syndrome-specific gut microbial biobank.</title>
        <authorList>
            <person name="Liu C."/>
        </authorList>
    </citation>
    <scope>NUCLEOTIDE SEQUENCE</scope>
    <source>
        <strain evidence="1">D42-62</strain>
    </source>
</reference>
<organism evidence="1 2">
    <name type="scientific">Parablautia muri</name>
    <dbReference type="NCBI Taxonomy" id="2320879"/>
    <lineage>
        <taxon>Bacteria</taxon>
        <taxon>Bacillati</taxon>
        <taxon>Bacillota</taxon>
        <taxon>Clostridia</taxon>
        <taxon>Lachnospirales</taxon>
        <taxon>Lachnospiraceae</taxon>
        <taxon>Parablautia</taxon>
    </lineage>
</organism>
<keyword evidence="2" id="KW-1185">Reference proteome</keyword>
<evidence type="ECO:0000313" key="2">
    <source>
        <dbReference type="Proteomes" id="UP001154420"/>
    </source>
</evidence>
<dbReference type="InterPro" id="IPR029063">
    <property type="entry name" value="SAM-dependent_MTases_sf"/>
</dbReference>
<comment type="caution">
    <text evidence="1">The sequence shown here is derived from an EMBL/GenBank/DDBJ whole genome shotgun (WGS) entry which is preliminary data.</text>
</comment>